<accession>A0A380TA20</accession>
<dbReference type="EMBL" id="UIDG01000014">
    <property type="protein sequence ID" value="SUS03728.1"/>
    <property type="molecule type" value="Genomic_DNA"/>
</dbReference>
<dbReference type="AlphaFoldDB" id="A0A380TA20"/>
<evidence type="ECO:0008006" key="3">
    <source>
        <dbReference type="Google" id="ProtNLM"/>
    </source>
</evidence>
<proteinExistence type="predicted"/>
<feature type="transmembrane region" description="Helical" evidence="1">
    <location>
        <begin position="162"/>
        <end position="183"/>
    </location>
</feature>
<feature type="transmembrane region" description="Helical" evidence="1">
    <location>
        <begin position="43"/>
        <end position="62"/>
    </location>
</feature>
<dbReference type="InterPro" id="IPR018692">
    <property type="entry name" value="DUF2189"/>
</dbReference>
<dbReference type="Pfam" id="PF09955">
    <property type="entry name" value="DUF2189"/>
    <property type="match status" value="1"/>
</dbReference>
<evidence type="ECO:0000256" key="1">
    <source>
        <dbReference type="SAM" id="Phobius"/>
    </source>
</evidence>
<feature type="transmembrane region" description="Helical" evidence="1">
    <location>
        <begin position="68"/>
        <end position="88"/>
    </location>
</feature>
<keyword evidence="1" id="KW-0472">Membrane</keyword>
<name>A0A380TA20_9ZZZZ</name>
<sequence>MAALEGRISRLPVTIRRITDIDRSGRWLAAGWRDFLAAPKVSLIYGAGFVILGNLLTLGLWLAGLDSLILPLAGGFIILGPLLVVGLYDVSRRLEVNQPVSVADVFSAFRANLSQLSAIGVVLLIAFLVWIEVALFLFMLFFSDAPPPLDTFVGDVLFSLRGAPLLLLGTLVGALFAAIVFSVTAVSVPLIYDRPFDVVTAISISLLCVQLNYRVMFGWAGLIAVLTAVGLVTGFLGLLVAMPVLAFSTWHAYRDLIEPAPAIEEEAFPAAAI</sequence>
<keyword evidence="1" id="KW-1133">Transmembrane helix</keyword>
<keyword evidence="1" id="KW-0812">Transmembrane</keyword>
<evidence type="ECO:0000313" key="2">
    <source>
        <dbReference type="EMBL" id="SUS03728.1"/>
    </source>
</evidence>
<feature type="transmembrane region" description="Helical" evidence="1">
    <location>
        <begin position="116"/>
        <end position="142"/>
    </location>
</feature>
<reference evidence="2" key="1">
    <citation type="submission" date="2018-07" db="EMBL/GenBank/DDBJ databases">
        <authorList>
            <person name="Quirk P.G."/>
            <person name="Krulwich T.A."/>
        </authorList>
    </citation>
    <scope>NUCLEOTIDE SEQUENCE</scope>
</reference>
<protein>
    <recommendedName>
        <fullName evidence="3">Integral membrane protein</fullName>
    </recommendedName>
</protein>
<feature type="transmembrane region" description="Helical" evidence="1">
    <location>
        <begin position="219"/>
        <end position="247"/>
    </location>
</feature>
<organism evidence="2">
    <name type="scientific">metagenome</name>
    <dbReference type="NCBI Taxonomy" id="256318"/>
    <lineage>
        <taxon>unclassified sequences</taxon>
        <taxon>metagenomes</taxon>
    </lineage>
</organism>
<gene>
    <name evidence="2" type="ORF">DF3PB_1100002</name>
</gene>